<evidence type="ECO:0000313" key="3">
    <source>
        <dbReference type="Proteomes" id="UP000063964"/>
    </source>
</evidence>
<dbReference type="Pfam" id="PF13472">
    <property type="entry name" value="Lipase_GDSL_2"/>
    <property type="match status" value="1"/>
</dbReference>
<sequence>MTLALPARAAEPIHILAFGDSLTAGYGLPAAESFAAQLEKRLQDAGRAVRVTNAGVSGDTTSGGLARLGWSLEEKPRLVILELGANDGLRGLAPDRTRANLDAMIRQCREAGAAVILAGIHAPVNWGEDYKERFEAAFPELARQYSLPFYPFFLEGVIGHSSLVLEDGLHPNARGVARIVDGILPLVETELDKLDATPK</sequence>
<dbReference type="InterPro" id="IPR036514">
    <property type="entry name" value="SGNH_hydro_sf"/>
</dbReference>
<dbReference type="InterPro" id="IPR008265">
    <property type="entry name" value="Lipase_GDSL_AS"/>
</dbReference>
<dbReference type="PANTHER" id="PTHR30383">
    <property type="entry name" value="THIOESTERASE 1/PROTEASE 1/LYSOPHOSPHOLIPASE L1"/>
    <property type="match status" value="1"/>
</dbReference>
<protein>
    <submittedName>
        <fullName evidence="2">Arylesterase</fullName>
    </submittedName>
</protein>
<organism evidence="2 3">
    <name type="scientific">Desulfomicrobium orale DSM 12838</name>
    <dbReference type="NCBI Taxonomy" id="888061"/>
    <lineage>
        <taxon>Bacteria</taxon>
        <taxon>Pseudomonadati</taxon>
        <taxon>Thermodesulfobacteriota</taxon>
        <taxon>Desulfovibrionia</taxon>
        <taxon>Desulfovibrionales</taxon>
        <taxon>Desulfomicrobiaceae</taxon>
        <taxon>Desulfomicrobium</taxon>
    </lineage>
</organism>
<dbReference type="GO" id="GO:0006629">
    <property type="term" value="P:lipid metabolic process"/>
    <property type="evidence" value="ECO:0007669"/>
    <property type="project" value="InterPro"/>
</dbReference>
<dbReference type="PANTHER" id="PTHR30383:SF24">
    <property type="entry name" value="THIOESTERASE 1_PROTEASE 1_LYSOPHOSPHOLIPASE L1"/>
    <property type="match status" value="1"/>
</dbReference>
<dbReference type="KEGG" id="doa:AXF15_11710"/>
<dbReference type="InterPro" id="IPR013830">
    <property type="entry name" value="SGNH_hydro"/>
</dbReference>
<dbReference type="CDD" id="cd01822">
    <property type="entry name" value="Lysophospholipase_L1_like"/>
    <property type="match status" value="1"/>
</dbReference>
<accession>A0A0X8JSD3</accession>
<gene>
    <name evidence="2" type="ORF">AXF15_11710</name>
</gene>
<dbReference type="Gene3D" id="3.40.50.1110">
    <property type="entry name" value="SGNH hydrolase"/>
    <property type="match status" value="1"/>
</dbReference>
<dbReference type="PROSITE" id="PS01098">
    <property type="entry name" value="LIPASE_GDSL_SER"/>
    <property type="match status" value="1"/>
</dbReference>
<evidence type="ECO:0000259" key="1">
    <source>
        <dbReference type="Pfam" id="PF13472"/>
    </source>
</evidence>
<name>A0A0X8JSD3_9BACT</name>
<dbReference type="GO" id="GO:0004622">
    <property type="term" value="F:phosphatidylcholine lysophospholipase activity"/>
    <property type="evidence" value="ECO:0007669"/>
    <property type="project" value="TreeGrafter"/>
</dbReference>
<dbReference type="Proteomes" id="UP000063964">
    <property type="component" value="Chromosome"/>
</dbReference>
<dbReference type="STRING" id="888061.AXF15_11710"/>
<feature type="domain" description="SGNH hydrolase-type esterase" evidence="1">
    <location>
        <begin position="17"/>
        <end position="177"/>
    </location>
</feature>
<dbReference type="AlphaFoldDB" id="A0A0X8JSD3"/>
<reference evidence="3" key="1">
    <citation type="submission" date="2016-02" db="EMBL/GenBank/DDBJ databases">
        <authorList>
            <person name="Holder M.E."/>
            <person name="Ajami N.J."/>
            <person name="Petrosino J.F."/>
        </authorList>
    </citation>
    <scope>NUCLEOTIDE SEQUENCE [LARGE SCALE GENOMIC DNA]</scope>
    <source>
        <strain evidence="3">DSM 12838</strain>
    </source>
</reference>
<dbReference type="SUPFAM" id="SSF52266">
    <property type="entry name" value="SGNH hydrolase"/>
    <property type="match status" value="1"/>
</dbReference>
<evidence type="ECO:0000313" key="2">
    <source>
        <dbReference type="EMBL" id="AMD94112.1"/>
    </source>
</evidence>
<proteinExistence type="predicted"/>
<dbReference type="InterPro" id="IPR051532">
    <property type="entry name" value="Ester_Hydrolysis_Enzymes"/>
</dbReference>
<dbReference type="EMBL" id="CP014230">
    <property type="protein sequence ID" value="AMD94112.1"/>
    <property type="molecule type" value="Genomic_DNA"/>
</dbReference>
<keyword evidence="3" id="KW-1185">Reference proteome</keyword>